<gene>
    <name evidence="3" type="primary">LOC107828514</name>
</gene>
<dbReference type="Pfam" id="PF00078">
    <property type="entry name" value="RVT_1"/>
    <property type="match status" value="1"/>
</dbReference>
<reference evidence="3" key="1">
    <citation type="submission" date="2025-08" db="UniProtKB">
        <authorList>
            <consortium name="RefSeq"/>
        </authorList>
    </citation>
    <scope>IDENTIFICATION</scope>
</reference>
<dbReference type="STRING" id="4097.A0A1S4DD15"/>
<dbReference type="InterPro" id="IPR000477">
    <property type="entry name" value="RT_dom"/>
</dbReference>
<proteinExistence type="predicted"/>
<feature type="transmembrane region" description="Helical" evidence="1">
    <location>
        <begin position="152"/>
        <end position="173"/>
    </location>
</feature>
<evidence type="ECO:0000256" key="1">
    <source>
        <dbReference type="SAM" id="Phobius"/>
    </source>
</evidence>
<dbReference type="PANTHER" id="PTHR46890">
    <property type="entry name" value="NON-LTR RETROLELEMENT REVERSE TRANSCRIPTASE-LIKE PROTEIN-RELATED"/>
    <property type="match status" value="1"/>
</dbReference>
<evidence type="ECO:0000313" key="3">
    <source>
        <dbReference type="RefSeq" id="XP_016511332.1"/>
    </source>
</evidence>
<organism evidence="3">
    <name type="scientific">Nicotiana tabacum</name>
    <name type="common">Common tobacco</name>
    <dbReference type="NCBI Taxonomy" id="4097"/>
    <lineage>
        <taxon>Eukaryota</taxon>
        <taxon>Viridiplantae</taxon>
        <taxon>Streptophyta</taxon>
        <taxon>Embryophyta</taxon>
        <taxon>Tracheophyta</taxon>
        <taxon>Spermatophyta</taxon>
        <taxon>Magnoliopsida</taxon>
        <taxon>eudicotyledons</taxon>
        <taxon>Gunneridae</taxon>
        <taxon>Pentapetalae</taxon>
        <taxon>asterids</taxon>
        <taxon>lamiids</taxon>
        <taxon>Solanales</taxon>
        <taxon>Solanaceae</taxon>
        <taxon>Nicotianoideae</taxon>
        <taxon>Nicotianeae</taxon>
        <taxon>Nicotiana</taxon>
    </lineage>
</organism>
<keyword evidence="1" id="KW-0472">Membrane</keyword>
<dbReference type="SUPFAM" id="SSF56672">
    <property type="entry name" value="DNA/RNA polymerases"/>
    <property type="match status" value="1"/>
</dbReference>
<dbReference type="KEGG" id="nta:107828514"/>
<protein>
    <recommendedName>
        <fullName evidence="2">Reverse transcriptase domain-containing protein</fullName>
    </recommendedName>
</protein>
<dbReference type="CDD" id="cd01650">
    <property type="entry name" value="RT_nLTR_like"/>
    <property type="match status" value="1"/>
</dbReference>
<dbReference type="PaxDb" id="4097-A0A1S4DD15"/>
<keyword evidence="1" id="KW-1133">Transmembrane helix</keyword>
<dbReference type="RefSeq" id="XP_016511332.1">
    <property type="nucleotide sequence ID" value="XM_016655846.1"/>
</dbReference>
<dbReference type="InterPro" id="IPR052343">
    <property type="entry name" value="Retrotransposon-Effector_Assoc"/>
</dbReference>
<keyword evidence="1" id="KW-0812">Transmembrane</keyword>
<dbReference type="InterPro" id="IPR043502">
    <property type="entry name" value="DNA/RNA_pol_sf"/>
</dbReference>
<accession>A0A1S4DD15</accession>
<evidence type="ECO:0000259" key="2">
    <source>
        <dbReference type="PROSITE" id="PS50878"/>
    </source>
</evidence>
<dbReference type="AlphaFoldDB" id="A0A1S4DD15"/>
<dbReference type="OrthoDB" id="1303876at2759"/>
<dbReference type="PROSITE" id="PS50878">
    <property type="entry name" value="RT_POL"/>
    <property type="match status" value="1"/>
</dbReference>
<dbReference type="PANTHER" id="PTHR46890:SF48">
    <property type="entry name" value="RNA-DIRECTED DNA POLYMERASE"/>
    <property type="match status" value="1"/>
</dbReference>
<sequence>MEKKYVKRLIEKWWDVYNDESLILKPCSNTKIIKAGVCLLIQQQQELIQEVTYEEVDEAVKDMPNDKAPGVDGFLVEFFKMHWNEVRQEVYEVVVFFFQTSKMKKAWNCTAITLIPKGPDPTTVKDYRHIACCTTVYKVIAKILTKRIKKKFIGWIMECVTTVSYSLALNGGLTRPFPAKRGIRQGDPMSPYLFVIAMEYLQREMSTLTMQKEFKFHPKCKKLGVTNIYFADDLLMFCRGDKQSVNALQDTFNKFSNASGLQASAEKSSIYTAGVPQHIKEELINLTGTD</sequence>
<feature type="domain" description="Reverse transcriptase" evidence="2">
    <location>
        <begin position="1"/>
        <end position="290"/>
    </location>
</feature>
<name>A0A1S4DD15_TOBAC</name>